<organism evidence="9 11">
    <name type="scientific">Macrosiphum euphorbiae</name>
    <name type="common">potato aphid</name>
    <dbReference type="NCBI Taxonomy" id="13131"/>
    <lineage>
        <taxon>Eukaryota</taxon>
        <taxon>Metazoa</taxon>
        <taxon>Ecdysozoa</taxon>
        <taxon>Arthropoda</taxon>
        <taxon>Hexapoda</taxon>
        <taxon>Insecta</taxon>
        <taxon>Pterygota</taxon>
        <taxon>Neoptera</taxon>
        <taxon>Paraneoptera</taxon>
        <taxon>Hemiptera</taxon>
        <taxon>Sternorrhyncha</taxon>
        <taxon>Aphidomorpha</taxon>
        <taxon>Aphidoidea</taxon>
        <taxon>Aphididae</taxon>
        <taxon>Macrosiphini</taxon>
        <taxon>Macrosiphum</taxon>
    </lineage>
</organism>
<comment type="caution">
    <text evidence="9">The sequence shown here is derived from an EMBL/GenBank/DDBJ whole genome shotgun (WGS) entry which is preliminary data.</text>
</comment>
<proteinExistence type="inferred from homology"/>
<keyword evidence="7" id="KW-0539">Nucleus</keyword>
<evidence type="ECO:0000256" key="5">
    <source>
        <dbReference type="ARBA" id="ARBA00022723"/>
    </source>
</evidence>
<dbReference type="GO" id="GO:0016787">
    <property type="term" value="F:hydrolase activity"/>
    <property type="evidence" value="ECO:0007669"/>
    <property type="project" value="UniProtKB-KW"/>
</dbReference>
<dbReference type="InterPro" id="IPR027806">
    <property type="entry name" value="HARBI1_dom"/>
</dbReference>
<dbReference type="GO" id="GO:0046872">
    <property type="term" value="F:metal ion binding"/>
    <property type="evidence" value="ECO:0007669"/>
    <property type="project" value="UniProtKB-KW"/>
</dbReference>
<dbReference type="EMBL" id="CARXXK010000001">
    <property type="protein sequence ID" value="CAI6344093.1"/>
    <property type="molecule type" value="Genomic_DNA"/>
</dbReference>
<comment type="subcellular location">
    <subcellularLocation>
        <location evidence="2">Nucleus</location>
    </subcellularLocation>
</comment>
<dbReference type="EMBL" id="CARXXK010000005">
    <property type="protein sequence ID" value="CAI6368541.1"/>
    <property type="molecule type" value="Genomic_DNA"/>
</dbReference>
<comment type="cofactor">
    <cofactor evidence="1">
        <name>a divalent metal cation</name>
        <dbReference type="ChEBI" id="CHEBI:60240"/>
    </cofactor>
</comment>
<dbReference type="GO" id="GO:0004518">
    <property type="term" value="F:nuclease activity"/>
    <property type="evidence" value="ECO:0007669"/>
    <property type="project" value="UniProtKB-KW"/>
</dbReference>
<evidence type="ECO:0000256" key="6">
    <source>
        <dbReference type="ARBA" id="ARBA00022801"/>
    </source>
</evidence>
<keyword evidence="6" id="KW-0378">Hydrolase</keyword>
<comment type="similarity">
    <text evidence="3">Belongs to the HARBI1 family.</text>
</comment>
<dbReference type="AlphaFoldDB" id="A0AAV0VIM6"/>
<gene>
    <name evidence="9" type="ORF">MEUPH1_LOCUS1268</name>
    <name evidence="10" type="ORF">MEUPH1_LOCUS22883</name>
</gene>
<evidence type="ECO:0000313" key="11">
    <source>
        <dbReference type="Proteomes" id="UP001160148"/>
    </source>
</evidence>
<evidence type="ECO:0000259" key="8">
    <source>
        <dbReference type="Pfam" id="PF13359"/>
    </source>
</evidence>
<dbReference type="Pfam" id="PF13359">
    <property type="entry name" value="DDE_Tnp_4"/>
    <property type="match status" value="1"/>
</dbReference>
<evidence type="ECO:0000256" key="3">
    <source>
        <dbReference type="ARBA" id="ARBA00006958"/>
    </source>
</evidence>
<keyword evidence="11" id="KW-1185">Reference proteome</keyword>
<dbReference type="GO" id="GO:0005634">
    <property type="term" value="C:nucleus"/>
    <property type="evidence" value="ECO:0007669"/>
    <property type="project" value="UniProtKB-SubCell"/>
</dbReference>
<keyword evidence="5" id="KW-0479">Metal-binding</keyword>
<evidence type="ECO:0000256" key="4">
    <source>
        <dbReference type="ARBA" id="ARBA00022722"/>
    </source>
</evidence>
<evidence type="ECO:0000313" key="9">
    <source>
        <dbReference type="EMBL" id="CAI6344093.1"/>
    </source>
</evidence>
<feature type="domain" description="DDE Tnp4" evidence="8">
    <location>
        <begin position="184"/>
        <end position="349"/>
    </location>
</feature>
<dbReference type="PANTHER" id="PTHR22930">
    <property type="match status" value="1"/>
</dbReference>
<evidence type="ECO:0000256" key="2">
    <source>
        <dbReference type="ARBA" id="ARBA00004123"/>
    </source>
</evidence>
<protein>
    <recommendedName>
        <fullName evidence="8">DDE Tnp4 domain-containing protein</fullName>
    </recommendedName>
</protein>
<evidence type="ECO:0000256" key="7">
    <source>
        <dbReference type="ARBA" id="ARBA00023242"/>
    </source>
</evidence>
<evidence type="ECO:0000256" key="1">
    <source>
        <dbReference type="ARBA" id="ARBA00001968"/>
    </source>
</evidence>
<accession>A0AAV0VIM6</accession>
<dbReference type="Proteomes" id="UP001160148">
    <property type="component" value="Unassembled WGS sequence"/>
</dbReference>
<evidence type="ECO:0000313" key="10">
    <source>
        <dbReference type="EMBL" id="CAI6368541.1"/>
    </source>
</evidence>
<dbReference type="PANTHER" id="PTHR22930:SF258">
    <property type="entry name" value="PROTEIN ALP1-LIKE ISOFORM X1"/>
    <property type="match status" value="1"/>
</dbReference>
<name>A0AAV0VIM6_9HEMI</name>
<keyword evidence="4" id="KW-0540">Nuclease</keyword>
<reference evidence="9 11" key="1">
    <citation type="submission" date="2023-01" db="EMBL/GenBank/DDBJ databases">
        <authorList>
            <person name="Whitehead M."/>
        </authorList>
    </citation>
    <scope>NUCLEOTIDE SEQUENCE [LARGE SCALE GENOMIC DNA]</scope>
</reference>
<dbReference type="InterPro" id="IPR045249">
    <property type="entry name" value="HARBI1-like"/>
</dbReference>
<sequence>MNLEQKKIVVCGSFLLMSEEFKKLKSIMDNKKNKKCKTRRWWMISLNKSRLRYDGSDMLEDLRREPSGKFENFCRMSATDFEYLINKVGPLIVKTDTTMRKAIPVQERLAVTLRFLATGDSFKSLSFLFKISSQTVSRCVHETCIALIEILKYEIKIPTNCEEWSKVSKEYDEKWNFPQCVGSIDGKHIIIQSPIHSGSEFINYKGTFSVVLMALVDANYCFLYANIGCQGRISDGGVFRNTSLFKKIEENDLMLPPDQLLPSSEIPTPYVFVADDAFTFSPRIMKPYSGTYERGRAERAFNYRLSRARRVVENVFGIMSSVFRVLRKPMLLEPNKVSNIALACALLHNFLRKSNTSKKIYTPQGTFDMETAETDIPGSWRQDRGDITSLLPLRNVPRRPGAEAQRIRNAFADYFTTVGKVPWQDKYC</sequence>